<dbReference type="PANTHER" id="PTHR21342:SF1">
    <property type="entry name" value="PHOSPHOPANTETHEINE ADENYLYLTRANSFERASE"/>
    <property type="match status" value="1"/>
</dbReference>
<feature type="binding site" evidence="9">
    <location>
        <position position="102"/>
    </location>
    <ligand>
        <name>ATP</name>
        <dbReference type="ChEBI" id="CHEBI:30616"/>
    </ligand>
</feature>
<keyword evidence="1 9" id="KW-0963">Cytoplasm</keyword>
<dbReference type="Pfam" id="PF01467">
    <property type="entry name" value="CTP_transf_like"/>
    <property type="match status" value="1"/>
</dbReference>
<reference evidence="11 12" key="1">
    <citation type="submission" date="2017-09" db="EMBL/GenBank/DDBJ databases">
        <title>Depth-based differentiation of microbial function through sediment-hosted aquifers and enrichment of novel symbionts in the deep terrestrial subsurface.</title>
        <authorList>
            <person name="Probst A.J."/>
            <person name="Ladd B."/>
            <person name="Jarett J.K."/>
            <person name="Geller-Mcgrath D.E."/>
            <person name="Sieber C.M."/>
            <person name="Emerson J.B."/>
            <person name="Anantharaman K."/>
            <person name="Thomas B.C."/>
            <person name="Malmstrom R."/>
            <person name="Stieglmeier M."/>
            <person name="Klingl A."/>
            <person name="Woyke T."/>
            <person name="Ryan C.M."/>
            <person name="Banfield J.F."/>
        </authorList>
    </citation>
    <scope>NUCLEOTIDE SEQUENCE [LARGE SCALE GENOMIC DNA]</scope>
    <source>
        <strain evidence="11">CG11_big_fil_rev_8_21_14_0_20_45_26</strain>
    </source>
</reference>
<dbReference type="GO" id="GO:0005524">
    <property type="term" value="F:ATP binding"/>
    <property type="evidence" value="ECO:0007669"/>
    <property type="project" value="UniProtKB-KW"/>
</dbReference>
<feature type="site" description="Transition state stabilizer" evidence="9">
    <location>
        <position position="21"/>
    </location>
</feature>
<organism evidence="11 12">
    <name type="scientific">Candidatus Abzuiibacterium crystallinum</name>
    <dbReference type="NCBI Taxonomy" id="1974748"/>
    <lineage>
        <taxon>Bacteria</taxon>
        <taxon>Pseudomonadati</taxon>
        <taxon>Candidatus Omnitrophota</taxon>
        <taxon>Candidatus Abzuiibacterium</taxon>
    </lineage>
</organism>
<dbReference type="NCBIfam" id="TIGR00125">
    <property type="entry name" value="cyt_tran_rel"/>
    <property type="match status" value="1"/>
</dbReference>
<evidence type="ECO:0000256" key="5">
    <source>
        <dbReference type="ARBA" id="ARBA00022840"/>
    </source>
</evidence>
<dbReference type="EC" id="2.7.7.3" evidence="9"/>
<evidence type="ECO:0000256" key="1">
    <source>
        <dbReference type="ARBA" id="ARBA00022490"/>
    </source>
</evidence>
<feature type="binding site" evidence="9">
    <location>
        <position position="77"/>
    </location>
    <ligand>
        <name>substrate</name>
    </ligand>
</feature>
<proteinExistence type="inferred from homology"/>
<evidence type="ECO:0000313" key="12">
    <source>
        <dbReference type="Proteomes" id="UP000230859"/>
    </source>
</evidence>
<keyword evidence="7 9" id="KW-0173">Coenzyme A biosynthesis</keyword>
<keyword evidence="6 9" id="KW-0460">Magnesium</keyword>
<feature type="binding site" evidence="9">
    <location>
        <position position="45"/>
    </location>
    <ligand>
        <name>substrate</name>
    </ligand>
</feature>
<accession>A0A2H0LUX0</accession>
<dbReference type="SUPFAM" id="SSF52374">
    <property type="entry name" value="Nucleotidylyl transferase"/>
    <property type="match status" value="1"/>
</dbReference>
<evidence type="ECO:0000256" key="8">
    <source>
        <dbReference type="ARBA" id="ARBA00029346"/>
    </source>
</evidence>
<feature type="binding site" evidence="9">
    <location>
        <begin position="92"/>
        <end position="94"/>
    </location>
    <ligand>
        <name>ATP</name>
        <dbReference type="ChEBI" id="CHEBI:30616"/>
    </ligand>
</feature>
<comment type="subcellular location">
    <subcellularLocation>
        <location evidence="9">Cytoplasm</location>
    </subcellularLocation>
</comment>
<protein>
    <recommendedName>
        <fullName evidence="9">Phosphopantetheine adenylyltransferase</fullName>
        <ecNumber evidence="9">2.7.7.3</ecNumber>
    </recommendedName>
    <alternativeName>
        <fullName evidence="9">Dephospho-CoA pyrophosphorylase</fullName>
    </alternativeName>
    <alternativeName>
        <fullName evidence="9">Pantetheine-phosphate adenylyltransferase</fullName>
        <shortName evidence="9">PPAT</shortName>
    </alternativeName>
</protein>
<dbReference type="AlphaFoldDB" id="A0A2H0LUX0"/>
<dbReference type="GO" id="GO:0005737">
    <property type="term" value="C:cytoplasm"/>
    <property type="evidence" value="ECO:0007669"/>
    <property type="project" value="UniProtKB-SubCell"/>
</dbReference>
<dbReference type="UniPathway" id="UPA00241">
    <property type="reaction ID" value="UER00355"/>
</dbReference>
<feature type="binding site" evidence="9">
    <location>
        <position position="21"/>
    </location>
    <ligand>
        <name>ATP</name>
        <dbReference type="ChEBI" id="CHEBI:30616"/>
    </ligand>
</feature>
<evidence type="ECO:0000256" key="4">
    <source>
        <dbReference type="ARBA" id="ARBA00022741"/>
    </source>
</evidence>
<dbReference type="Gene3D" id="3.40.50.620">
    <property type="entry name" value="HUPs"/>
    <property type="match status" value="1"/>
</dbReference>
<dbReference type="CDD" id="cd02163">
    <property type="entry name" value="PPAT"/>
    <property type="match status" value="1"/>
</dbReference>
<evidence type="ECO:0000256" key="6">
    <source>
        <dbReference type="ARBA" id="ARBA00022842"/>
    </source>
</evidence>
<dbReference type="HAMAP" id="MF_00151">
    <property type="entry name" value="PPAT_bact"/>
    <property type="match status" value="1"/>
</dbReference>
<name>A0A2H0LUX0_9BACT</name>
<keyword evidence="3 9" id="KW-0548">Nucleotidyltransferase</keyword>
<dbReference type="InterPro" id="IPR004821">
    <property type="entry name" value="Cyt_trans-like"/>
</dbReference>
<comment type="similarity">
    <text evidence="9">Belongs to the bacterial CoaD family.</text>
</comment>
<gene>
    <name evidence="9" type="primary">coaD</name>
    <name evidence="11" type="ORF">COV74_01870</name>
</gene>
<keyword evidence="4 9" id="KW-0547">Nucleotide-binding</keyword>
<evidence type="ECO:0000313" key="11">
    <source>
        <dbReference type="EMBL" id="PIQ87295.1"/>
    </source>
</evidence>
<feature type="binding site" evidence="9">
    <location>
        <position position="13"/>
    </location>
    <ligand>
        <name>substrate</name>
    </ligand>
</feature>
<comment type="pathway">
    <text evidence="9">Cofactor biosynthesis; coenzyme A biosynthesis; CoA from (R)-pantothenate: step 4/5.</text>
</comment>
<comment type="function">
    <text evidence="9">Reversibly transfers an adenylyl group from ATP to 4'-phosphopantetheine, yielding dephospho-CoA (dPCoA) and pyrophosphate.</text>
</comment>
<dbReference type="PRINTS" id="PR01020">
    <property type="entry name" value="LPSBIOSNTHSS"/>
</dbReference>
<comment type="catalytic activity">
    <reaction evidence="8 9">
        <text>(R)-4'-phosphopantetheine + ATP + H(+) = 3'-dephospho-CoA + diphosphate</text>
        <dbReference type="Rhea" id="RHEA:19801"/>
        <dbReference type="ChEBI" id="CHEBI:15378"/>
        <dbReference type="ChEBI" id="CHEBI:30616"/>
        <dbReference type="ChEBI" id="CHEBI:33019"/>
        <dbReference type="ChEBI" id="CHEBI:57328"/>
        <dbReference type="ChEBI" id="CHEBI:61723"/>
        <dbReference type="EC" id="2.7.7.3"/>
    </reaction>
</comment>
<keyword evidence="2 9" id="KW-0808">Transferase</keyword>
<keyword evidence="5 9" id="KW-0067">ATP-binding</keyword>
<feature type="binding site" evidence="9">
    <location>
        <begin position="13"/>
        <end position="14"/>
    </location>
    <ligand>
        <name>ATP</name>
        <dbReference type="ChEBI" id="CHEBI:30616"/>
    </ligand>
</feature>
<dbReference type="EMBL" id="PCVY01000016">
    <property type="protein sequence ID" value="PIQ87295.1"/>
    <property type="molecule type" value="Genomic_DNA"/>
</dbReference>
<feature type="binding site" evidence="9">
    <location>
        <position position="91"/>
    </location>
    <ligand>
        <name>substrate</name>
    </ligand>
</feature>
<comment type="caution">
    <text evidence="11">The sequence shown here is derived from an EMBL/GenBank/DDBJ whole genome shotgun (WGS) entry which is preliminary data.</text>
</comment>
<evidence type="ECO:0000256" key="2">
    <source>
        <dbReference type="ARBA" id="ARBA00022679"/>
    </source>
</evidence>
<dbReference type="NCBIfam" id="TIGR01510">
    <property type="entry name" value="coaD_prev_kdtB"/>
    <property type="match status" value="1"/>
</dbReference>
<dbReference type="Proteomes" id="UP000230859">
    <property type="component" value="Unassembled WGS sequence"/>
</dbReference>
<evidence type="ECO:0000256" key="9">
    <source>
        <dbReference type="HAMAP-Rule" id="MF_00151"/>
    </source>
</evidence>
<feature type="binding site" evidence="9">
    <location>
        <begin position="127"/>
        <end position="133"/>
    </location>
    <ligand>
        <name>ATP</name>
        <dbReference type="ChEBI" id="CHEBI:30616"/>
    </ligand>
</feature>
<dbReference type="GO" id="GO:0015937">
    <property type="term" value="P:coenzyme A biosynthetic process"/>
    <property type="evidence" value="ECO:0007669"/>
    <property type="project" value="UniProtKB-UniRule"/>
</dbReference>
<dbReference type="GO" id="GO:0004595">
    <property type="term" value="F:pantetheine-phosphate adenylyltransferase activity"/>
    <property type="evidence" value="ECO:0007669"/>
    <property type="project" value="UniProtKB-UniRule"/>
</dbReference>
<evidence type="ECO:0000256" key="3">
    <source>
        <dbReference type="ARBA" id="ARBA00022695"/>
    </source>
</evidence>
<evidence type="ECO:0000256" key="7">
    <source>
        <dbReference type="ARBA" id="ARBA00022993"/>
    </source>
</evidence>
<feature type="domain" description="Cytidyltransferase-like" evidence="10">
    <location>
        <begin position="9"/>
        <end position="137"/>
    </location>
</feature>
<evidence type="ECO:0000259" key="10">
    <source>
        <dbReference type="Pfam" id="PF01467"/>
    </source>
</evidence>
<comment type="subunit">
    <text evidence="9">Homohexamer.</text>
</comment>
<dbReference type="PANTHER" id="PTHR21342">
    <property type="entry name" value="PHOSPHOPANTETHEINE ADENYLYLTRANSFERASE"/>
    <property type="match status" value="1"/>
</dbReference>
<sequence length="162" mass="18559">MKHSKRKALYPGSFDPITYGHLDLIKRALALFDEVYVAIATNEDKVALFSVAERVEMMQRALKGLKRVHVHAFDGLSVAFARKHNIQTLIRGLRATSDFDYEFQMAMTNRTLAKDIDTIFLMPSEKHFYLSSKLVKEIAKYGGNVDTFVPPFVMNEIKKKLM</sequence>
<dbReference type="InterPro" id="IPR001980">
    <property type="entry name" value="PPAT"/>
</dbReference>
<dbReference type="InterPro" id="IPR014729">
    <property type="entry name" value="Rossmann-like_a/b/a_fold"/>
</dbReference>
<comment type="cofactor">
    <cofactor evidence="9">
        <name>Mg(2+)</name>
        <dbReference type="ChEBI" id="CHEBI:18420"/>
    </cofactor>
</comment>